<evidence type="ECO:0000256" key="4">
    <source>
        <dbReference type="ARBA" id="ARBA00022692"/>
    </source>
</evidence>
<protein>
    <submittedName>
        <fullName evidence="9">Nucleotide-diphospho-sugar transferases</fullName>
    </submittedName>
</protein>
<evidence type="ECO:0000313" key="10">
    <source>
        <dbReference type="Proteomes" id="UP000176204"/>
    </source>
</evidence>
<organism evidence="9 10">
    <name type="scientific">Akkermansia glycaniphila</name>
    <dbReference type="NCBI Taxonomy" id="1679444"/>
    <lineage>
        <taxon>Bacteria</taxon>
        <taxon>Pseudomonadati</taxon>
        <taxon>Verrucomicrobiota</taxon>
        <taxon>Verrucomicrobiia</taxon>
        <taxon>Verrucomicrobiales</taxon>
        <taxon>Akkermansiaceae</taxon>
        <taxon>Akkermansia</taxon>
    </lineage>
</organism>
<dbReference type="KEGG" id="agl:PYTT_2210"/>
<keyword evidence="7" id="KW-0333">Golgi apparatus</keyword>
<dbReference type="GO" id="GO:0006688">
    <property type="term" value="P:glycosphingolipid biosynthetic process"/>
    <property type="evidence" value="ECO:0007669"/>
    <property type="project" value="TreeGrafter"/>
</dbReference>
<evidence type="ECO:0000256" key="2">
    <source>
        <dbReference type="ARBA" id="ARBA00022676"/>
    </source>
</evidence>
<evidence type="ECO:0000256" key="8">
    <source>
        <dbReference type="ARBA" id="ARBA00023136"/>
    </source>
</evidence>
<dbReference type="GO" id="GO:0016758">
    <property type="term" value="F:hexosyltransferase activity"/>
    <property type="evidence" value="ECO:0007669"/>
    <property type="project" value="InterPro"/>
</dbReference>
<dbReference type="RefSeq" id="WP_083076869.1">
    <property type="nucleotide sequence ID" value="NZ_LT629973.1"/>
</dbReference>
<evidence type="ECO:0000256" key="1">
    <source>
        <dbReference type="ARBA" id="ARBA00004323"/>
    </source>
</evidence>
<evidence type="ECO:0000256" key="3">
    <source>
        <dbReference type="ARBA" id="ARBA00022679"/>
    </source>
</evidence>
<name>A0A1H6MHQ5_9BACT</name>
<evidence type="ECO:0000256" key="6">
    <source>
        <dbReference type="ARBA" id="ARBA00022989"/>
    </source>
</evidence>
<keyword evidence="2" id="KW-0328">Glycosyltransferase</keyword>
<proteinExistence type="predicted"/>
<evidence type="ECO:0000256" key="5">
    <source>
        <dbReference type="ARBA" id="ARBA00022968"/>
    </source>
</evidence>
<dbReference type="PANTHER" id="PTHR12042:SF21">
    <property type="entry name" value="ALPHA1,4-GALACTOSYLTRANSFERASE 1-RELATED"/>
    <property type="match status" value="1"/>
</dbReference>
<keyword evidence="3 9" id="KW-0808">Transferase</keyword>
<dbReference type="InterPro" id="IPR029044">
    <property type="entry name" value="Nucleotide-diphossugar_trans"/>
</dbReference>
<keyword evidence="10" id="KW-1185">Reference proteome</keyword>
<keyword evidence="8" id="KW-0472">Membrane</keyword>
<accession>A0A1H6MHQ5</accession>
<comment type="subcellular location">
    <subcellularLocation>
        <location evidence="1">Golgi apparatus membrane</location>
        <topology evidence="1">Single-pass type II membrane protein</topology>
    </subcellularLocation>
</comment>
<dbReference type="InterPro" id="IPR051981">
    <property type="entry name" value="Glycosyltransf_32"/>
</dbReference>
<dbReference type="Gene3D" id="3.90.550.20">
    <property type="match status" value="1"/>
</dbReference>
<dbReference type="PANTHER" id="PTHR12042">
    <property type="entry name" value="LACTOSYLCERAMIDE 4-ALPHA-GALACTOSYLTRANSFERASE ALPHA- 1,4-GALACTOSYLTRANSFERASE"/>
    <property type="match status" value="1"/>
</dbReference>
<keyword evidence="4" id="KW-0812">Transmembrane</keyword>
<evidence type="ECO:0000256" key="7">
    <source>
        <dbReference type="ARBA" id="ARBA00023034"/>
    </source>
</evidence>
<gene>
    <name evidence="9" type="ORF">PYTT_2210</name>
</gene>
<keyword evidence="6" id="KW-1133">Transmembrane helix</keyword>
<evidence type="ECO:0000313" key="9">
    <source>
        <dbReference type="EMBL" id="SEH97383.1"/>
    </source>
</evidence>
<dbReference type="AlphaFoldDB" id="A0A1H6MHQ5"/>
<dbReference type="Proteomes" id="UP000176204">
    <property type="component" value="Chromosome I"/>
</dbReference>
<dbReference type="Pfam" id="PF01762">
    <property type="entry name" value="Galactosyl_T"/>
    <property type="match status" value="1"/>
</dbReference>
<dbReference type="InterPro" id="IPR002659">
    <property type="entry name" value="Glyco_trans_31"/>
</dbReference>
<reference evidence="10" key="1">
    <citation type="submission" date="2016-09" db="EMBL/GenBank/DDBJ databases">
        <authorList>
            <person name="Koehorst J."/>
        </authorList>
    </citation>
    <scope>NUCLEOTIDE SEQUENCE [LARGE SCALE GENOMIC DNA]</scope>
</reference>
<dbReference type="SUPFAM" id="SSF53448">
    <property type="entry name" value="Nucleotide-diphospho-sugar transferases"/>
    <property type="match status" value="2"/>
</dbReference>
<keyword evidence="5" id="KW-0735">Signal-anchor</keyword>
<dbReference type="Gene3D" id="3.90.550.50">
    <property type="match status" value="1"/>
</dbReference>
<dbReference type="GO" id="GO:0016020">
    <property type="term" value="C:membrane"/>
    <property type="evidence" value="ECO:0007669"/>
    <property type="project" value="InterPro"/>
</dbReference>
<sequence length="573" mass="65047">MHQKNPTIISALWVGDELSPVAELSIRSFLDNGFAFQLFTYQAYANVPDGAIVRDASEIVSREEVYLHHSGSYGMFADLFRYTFLEREGGWWTDLDVACLNNRIPKHLPWFAQQETGFYSVGVLGFPAHHPAMEAMKRLAEDPAASMPWDDETTLKAKKQFCLDTPDVIERRKHVEWGYAGPNGFTRAVNHFGLQKFAAGPETLYPLNYTVWRNYFNGALHLNSAELASAWAVHLWGEMLRREPDAWENMNKESIVAELLRRHGMENCPGATSALQKKKVGILVGICSCCSAWDRRQAVRESWLQHAAPGIECKFFLGRRTPPAGEEHDTVALWVNDDYNHLPEKVLAFFRHALDHYEFEWLFKCDDDTYLKLDRLASLCNPAYGITGDLSLAERDAPSGGAGYLLSRSIVEKIVNTPDIRRTGAEDVIFGRLALQLGATPYATERLGKTAEYYPMPENQMVTAHWCSPDQLRAIEYFQQATPITIYEARHDNWQDTLYFFPDGRFRRKNHGDSGSYSASLDGRGLTLHWFRWEAETLVPCTCGDKYIGDNLTLRLVAGHPPLNECLFGTSRQ</sequence>
<dbReference type="EMBL" id="LT629973">
    <property type="protein sequence ID" value="SEH97383.1"/>
    <property type="molecule type" value="Genomic_DNA"/>
</dbReference>
<dbReference type="STRING" id="1679444.PYTT_2210"/>